<dbReference type="Gene3D" id="2.30.110.10">
    <property type="entry name" value="Electron Transport, Fmn-binding Protein, Chain A"/>
    <property type="match status" value="1"/>
</dbReference>
<accession>A0A512BM53</accession>
<keyword evidence="2" id="KW-0560">Oxidoreductase</keyword>
<comment type="caution">
    <text evidence="4">The sequence shown here is derived from an EMBL/GenBank/DDBJ whole genome shotgun (WGS) entry which is preliminary data.</text>
</comment>
<dbReference type="GO" id="GO:0010181">
    <property type="term" value="F:FMN binding"/>
    <property type="evidence" value="ECO:0007669"/>
    <property type="project" value="InterPro"/>
</dbReference>
<dbReference type="GO" id="GO:0042602">
    <property type="term" value="F:riboflavin reductase (NADPH) activity"/>
    <property type="evidence" value="ECO:0007669"/>
    <property type="project" value="TreeGrafter"/>
</dbReference>
<gene>
    <name evidence="4" type="ORF">MAE02_07380</name>
</gene>
<dbReference type="InterPro" id="IPR002563">
    <property type="entry name" value="Flavin_Rdtase-like_dom"/>
</dbReference>
<dbReference type="OrthoDB" id="9792858at2"/>
<dbReference type="PANTHER" id="PTHR30466">
    <property type="entry name" value="FLAVIN REDUCTASE"/>
    <property type="match status" value="1"/>
</dbReference>
<dbReference type="GO" id="GO:0004497">
    <property type="term" value="F:monooxygenase activity"/>
    <property type="evidence" value="ECO:0007669"/>
    <property type="project" value="UniProtKB-KW"/>
</dbReference>
<dbReference type="Proteomes" id="UP000321085">
    <property type="component" value="Unassembled WGS sequence"/>
</dbReference>
<keyword evidence="5" id="KW-1185">Reference proteome</keyword>
<evidence type="ECO:0000313" key="5">
    <source>
        <dbReference type="Proteomes" id="UP000321085"/>
    </source>
</evidence>
<proteinExistence type="inferred from homology"/>
<dbReference type="SMART" id="SM00903">
    <property type="entry name" value="Flavin_Reduct"/>
    <property type="match status" value="1"/>
</dbReference>
<dbReference type="SUPFAM" id="SSF50475">
    <property type="entry name" value="FMN-binding split barrel"/>
    <property type="match status" value="1"/>
</dbReference>
<reference evidence="4 5" key="1">
    <citation type="submission" date="2019-07" db="EMBL/GenBank/DDBJ databases">
        <title>Whole genome shotgun sequence of Microvirga aerophila NBRC 106136.</title>
        <authorList>
            <person name="Hosoyama A."/>
            <person name="Uohara A."/>
            <person name="Ohji S."/>
            <person name="Ichikawa N."/>
        </authorList>
    </citation>
    <scope>NUCLEOTIDE SEQUENCE [LARGE SCALE GENOMIC DNA]</scope>
    <source>
        <strain evidence="4 5">NBRC 106136</strain>
    </source>
</reference>
<evidence type="ECO:0000256" key="2">
    <source>
        <dbReference type="ARBA" id="ARBA00023002"/>
    </source>
</evidence>
<comment type="similarity">
    <text evidence="1">Belongs to the non-flavoprotein flavin reductase family.</text>
</comment>
<name>A0A512BM53_9HYPH</name>
<dbReference type="EMBL" id="BJYU01000005">
    <property type="protein sequence ID" value="GEO13042.1"/>
    <property type="molecule type" value="Genomic_DNA"/>
</dbReference>
<organism evidence="4 5">
    <name type="scientific">Microvirga aerophila</name>
    <dbReference type="NCBI Taxonomy" id="670291"/>
    <lineage>
        <taxon>Bacteria</taxon>
        <taxon>Pseudomonadati</taxon>
        <taxon>Pseudomonadota</taxon>
        <taxon>Alphaproteobacteria</taxon>
        <taxon>Hyphomicrobiales</taxon>
        <taxon>Methylobacteriaceae</taxon>
        <taxon>Microvirga</taxon>
    </lineage>
</organism>
<dbReference type="PANTHER" id="PTHR30466:SF11">
    <property type="entry name" value="FLAVIN-DEPENDENT MONOOXYGENASE, REDUCTASE SUBUNIT HSAB"/>
    <property type="match status" value="1"/>
</dbReference>
<evidence type="ECO:0000313" key="4">
    <source>
        <dbReference type="EMBL" id="GEO13042.1"/>
    </source>
</evidence>
<sequence>MSHPETTGHHHPDIDPKDFRRALGTFVTGVTVITTRRPNGELAGLTANSFSSVSLSPPLVLWSLSLFAPSLPAFQESPHFSINILAADQTHLSQKFSRSAPDKFEGVAVRDGIGGVPLIEGAAASFTCRNEFRYYGGDHVIFLGAVLAYEHTDRPPLVFARGRYVDIQERAEI</sequence>
<feature type="domain" description="Flavin reductase like" evidence="3">
    <location>
        <begin position="23"/>
        <end position="166"/>
    </location>
</feature>
<dbReference type="Pfam" id="PF01613">
    <property type="entry name" value="Flavin_Reduct"/>
    <property type="match status" value="1"/>
</dbReference>
<dbReference type="AlphaFoldDB" id="A0A512BM53"/>
<dbReference type="RefSeq" id="WP_114185340.1">
    <property type="nucleotide sequence ID" value="NZ_BJYU01000005.1"/>
</dbReference>
<keyword evidence="4" id="KW-0503">Monooxygenase</keyword>
<protein>
    <submittedName>
        <fullName evidence="4">Nitrilotriacetate monooxygenase</fullName>
    </submittedName>
</protein>
<dbReference type="InterPro" id="IPR012349">
    <property type="entry name" value="Split_barrel_FMN-bd"/>
</dbReference>
<dbReference type="InterPro" id="IPR050268">
    <property type="entry name" value="NADH-dep_flavin_reductase"/>
</dbReference>
<evidence type="ECO:0000256" key="1">
    <source>
        <dbReference type="ARBA" id="ARBA00008898"/>
    </source>
</evidence>
<evidence type="ECO:0000259" key="3">
    <source>
        <dbReference type="SMART" id="SM00903"/>
    </source>
</evidence>